<proteinExistence type="predicted"/>
<dbReference type="RefSeq" id="WP_206984446.1">
    <property type="nucleotide sequence ID" value="NZ_JAFLQZ010000006.1"/>
</dbReference>
<comment type="caution">
    <text evidence="1">The sequence shown here is derived from an EMBL/GenBank/DDBJ whole genome shotgun (WGS) entry which is preliminary data.</text>
</comment>
<dbReference type="AlphaFoldDB" id="A0A939JDM6"/>
<dbReference type="Proteomes" id="UP000664144">
    <property type="component" value="Unassembled WGS sequence"/>
</dbReference>
<evidence type="ECO:0000313" key="2">
    <source>
        <dbReference type="Proteomes" id="UP000664144"/>
    </source>
</evidence>
<accession>A0A939JDM6</accession>
<keyword evidence="2" id="KW-1185">Reference proteome</keyword>
<dbReference type="CDD" id="cd19166">
    <property type="entry name" value="HemeO-bac"/>
    <property type="match status" value="1"/>
</dbReference>
<dbReference type="InterPro" id="IPR016084">
    <property type="entry name" value="Haem_Oase-like_multi-hlx"/>
</dbReference>
<dbReference type="Gene3D" id="1.20.910.10">
    <property type="entry name" value="Heme oxygenase-like"/>
    <property type="match status" value="1"/>
</dbReference>
<protein>
    <submittedName>
        <fullName evidence="1">Biliverdin-producing heme oxygenase</fullName>
    </submittedName>
</protein>
<dbReference type="EMBL" id="JAFLQZ010000006">
    <property type="protein sequence ID" value="MBO0358512.1"/>
    <property type="molecule type" value="Genomic_DNA"/>
</dbReference>
<organism evidence="1 2">
    <name type="scientific">Hymenobacter telluris</name>
    <dbReference type="NCBI Taxonomy" id="2816474"/>
    <lineage>
        <taxon>Bacteria</taxon>
        <taxon>Pseudomonadati</taxon>
        <taxon>Bacteroidota</taxon>
        <taxon>Cytophagia</taxon>
        <taxon>Cytophagales</taxon>
        <taxon>Hymenobacteraceae</taxon>
        <taxon>Hymenobacter</taxon>
    </lineage>
</organism>
<gene>
    <name evidence="1" type="ORF">J0X19_11195</name>
</gene>
<reference evidence="1" key="1">
    <citation type="submission" date="2021-03" db="EMBL/GenBank/DDBJ databases">
        <authorList>
            <person name="Kim M.K."/>
        </authorList>
    </citation>
    <scope>NUCLEOTIDE SEQUENCE</scope>
    <source>
        <strain evidence="1">BT186</strain>
    </source>
</reference>
<dbReference type="SUPFAM" id="SSF48613">
    <property type="entry name" value="Heme oxygenase-like"/>
    <property type="match status" value="1"/>
</dbReference>
<sequence length="189" mass="21220">MRLESSVVPGILQRLRLETRPYHEALEQNQFNENLTAGTLSGETTAHFLAKMYGFLKPYEDHLRHYTLPPAWQQQHRYRAHLILEDLQVAPAALPLCPTLPPLDTLPRLLGAMYVLEGSTLGGQVIARQLAKAGIPARAYFTGYAERTGPLWKVFCQQLGEAATPENEDEIVLSASSTFQHLQTWLNKA</sequence>
<evidence type="ECO:0000313" key="1">
    <source>
        <dbReference type="EMBL" id="MBO0358512.1"/>
    </source>
</evidence>
<name>A0A939JDM6_9BACT</name>